<dbReference type="EMBL" id="AWXV01000002">
    <property type="protein sequence ID" value="KIE64173.1"/>
    <property type="molecule type" value="Genomic_DNA"/>
</dbReference>
<comment type="caution">
    <text evidence="1">The sequence shown here is derived from an EMBL/GenBank/DDBJ whole genome shotgun (WGS) entry which is preliminary data.</text>
</comment>
<gene>
    <name evidence="1" type="ORF">P689_119144</name>
</gene>
<reference evidence="1 2" key="1">
    <citation type="journal article" date="2014" name="G3 (Bethesda)">
        <title>Genome sequence of Candidatus Riesia pediculischaeffi, endosymbiont of chimpanzee lice, and genomic comparison of recently acquired endosymbionts from human and chimpanzee lice.</title>
        <authorList>
            <person name="Boyd B.M."/>
            <person name="Allen J.M."/>
            <person name="de Crecy-Lagard V."/>
            <person name="Reed D.L."/>
        </authorList>
    </citation>
    <scope>NUCLEOTIDE SEQUENCE [LARGE SCALE GENOMIC DNA]</scope>
    <source>
        <strain evidence="1 2">PTSU</strain>
    </source>
</reference>
<protein>
    <submittedName>
        <fullName evidence="1">Uncharacterized protein</fullName>
    </submittedName>
</protein>
<sequence>MNISGMRSFTKETFFTGSIDEMVYKIDITMSAMHLAQELF</sequence>
<dbReference type="HOGENOM" id="CLU_3286631_0_0_6"/>
<dbReference type="Proteomes" id="UP000054529">
    <property type="component" value="Unassembled WGS sequence"/>
</dbReference>
<dbReference type="AlphaFoldDB" id="A0A0C1V8K5"/>
<evidence type="ECO:0000313" key="2">
    <source>
        <dbReference type="Proteomes" id="UP000054529"/>
    </source>
</evidence>
<proteinExistence type="predicted"/>
<name>A0A0C1V8K5_9ENTR</name>
<accession>A0A0C1V8K5</accession>
<organism evidence="1 2">
    <name type="scientific">Candidatus Riesia pediculischaeffi PTSU</name>
    <dbReference type="NCBI Taxonomy" id="1401651"/>
    <lineage>
        <taxon>Bacteria</taxon>
        <taxon>Pseudomonadati</taxon>
        <taxon>Pseudomonadota</taxon>
        <taxon>Gammaproteobacteria</taxon>
        <taxon>Enterobacterales</taxon>
        <taxon>Enterobacteriaceae</taxon>
        <taxon>Candidatus Riesia</taxon>
    </lineage>
</organism>
<evidence type="ECO:0000313" key="1">
    <source>
        <dbReference type="EMBL" id="KIE64173.1"/>
    </source>
</evidence>